<dbReference type="PROSITE" id="PS50887">
    <property type="entry name" value="GGDEF"/>
    <property type="match status" value="1"/>
</dbReference>
<keyword evidence="5" id="KW-1185">Reference proteome</keyword>
<dbReference type="EMBL" id="CP068046">
    <property type="protein sequence ID" value="QQR39165.1"/>
    <property type="molecule type" value="Genomic_DNA"/>
</dbReference>
<reference evidence="4 5" key="1">
    <citation type="submission" date="2021-01" db="EMBL/GenBank/DDBJ databases">
        <title>Genome seq and assembly of Devosia sp. LEGU1.</title>
        <authorList>
            <person name="Chhetri G."/>
        </authorList>
    </citation>
    <scope>NUCLEOTIDE SEQUENCE [LARGE SCALE GENOMIC DNA]</scope>
    <source>
        <strain evidence="4 5">LEGU1</strain>
    </source>
</reference>
<dbReference type="Gene3D" id="3.30.70.270">
    <property type="match status" value="1"/>
</dbReference>
<dbReference type="NCBIfam" id="TIGR00254">
    <property type="entry name" value="GGDEF"/>
    <property type="match status" value="1"/>
</dbReference>
<feature type="transmembrane region" description="Helical" evidence="1">
    <location>
        <begin position="121"/>
        <end position="139"/>
    </location>
</feature>
<dbReference type="InterPro" id="IPR000160">
    <property type="entry name" value="GGDEF_dom"/>
</dbReference>
<accession>A0ABX7C4L2</accession>
<dbReference type="SUPFAM" id="SSF55073">
    <property type="entry name" value="Nucleotide cyclase"/>
    <property type="match status" value="1"/>
</dbReference>
<dbReference type="Pfam" id="PF00990">
    <property type="entry name" value="GGDEF"/>
    <property type="match status" value="1"/>
</dbReference>
<dbReference type="SUPFAM" id="SSF141868">
    <property type="entry name" value="EAL domain-like"/>
    <property type="match status" value="1"/>
</dbReference>
<organism evidence="4 5">
    <name type="scientific">Devosia rhizoryzae</name>
    <dbReference type="NCBI Taxonomy" id="2774137"/>
    <lineage>
        <taxon>Bacteria</taxon>
        <taxon>Pseudomonadati</taxon>
        <taxon>Pseudomonadota</taxon>
        <taxon>Alphaproteobacteria</taxon>
        <taxon>Hyphomicrobiales</taxon>
        <taxon>Devosiaceae</taxon>
        <taxon>Devosia</taxon>
    </lineage>
</organism>
<feature type="transmembrane region" description="Helical" evidence="1">
    <location>
        <begin position="93"/>
        <end position="114"/>
    </location>
</feature>
<protein>
    <submittedName>
        <fullName evidence="4">EAL domain-containing protein</fullName>
    </submittedName>
</protein>
<dbReference type="Proteomes" id="UP000595857">
    <property type="component" value="Chromosome"/>
</dbReference>
<dbReference type="CDD" id="cd01948">
    <property type="entry name" value="EAL"/>
    <property type="match status" value="1"/>
</dbReference>
<dbReference type="RefSeq" id="WP_201632829.1">
    <property type="nucleotide sequence ID" value="NZ_CP068046.1"/>
</dbReference>
<feature type="transmembrane region" description="Helical" evidence="1">
    <location>
        <begin position="27"/>
        <end position="44"/>
    </location>
</feature>
<feature type="transmembrane region" description="Helical" evidence="1">
    <location>
        <begin position="51"/>
        <end position="73"/>
    </location>
</feature>
<dbReference type="PANTHER" id="PTHR44757:SF2">
    <property type="entry name" value="BIOFILM ARCHITECTURE MAINTENANCE PROTEIN MBAA"/>
    <property type="match status" value="1"/>
</dbReference>
<keyword evidence="1" id="KW-0812">Transmembrane</keyword>
<dbReference type="InterPro" id="IPR035919">
    <property type="entry name" value="EAL_sf"/>
</dbReference>
<dbReference type="Pfam" id="PF00563">
    <property type="entry name" value="EAL"/>
    <property type="match status" value="1"/>
</dbReference>
<dbReference type="InterPro" id="IPR001633">
    <property type="entry name" value="EAL_dom"/>
</dbReference>
<dbReference type="InterPro" id="IPR052155">
    <property type="entry name" value="Biofilm_reg_signaling"/>
</dbReference>
<dbReference type="InterPro" id="IPR029787">
    <property type="entry name" value="Nucleotide_cyclase"/>
</dbReference>
<dbReference type="PROSITE" id="PS50883">
    <property type="entry name" value="EAL"/>
    <property type="match status" value="1"/>
</dbReference>
<dbReference type="CDD" id="cd01949">
    <property type="entry name" value="GGDEF"/>
    <property type="match status" value="1"/>
</dbReference>
<dbReference type="SMART" id="SM00267">
    <property type="entry name" value="GGDEF"/>
    <property type="match status" value="1"/>
</dbReference>
<evidence type="ECO:0000256" key="1">
    <source>
        <dbReference type="SAM" id="Phobius"/>
    </source>
</evidence>
<evidence type="ECO:0000259" key="2">
    <source>
        <dbReference type="PROSITE" id="PS50883"/>
    </source>
</evidence>
<keyword evidence="1" id="KW-1133">Transmembrane helix</keyword>
<feature type="domain" description="GGDEF" evidence="3">
    <location>
        <begin position="359"/>
        <end position="492"/>
    </location>
</feature>
<dbReference type="InterPro" id="IPR043128">
    <property type="entry name" value="Rev_trsase/Diguanyl_cyclase"/>
</dbReference>
<dbReference type="PANTHER" id="PTHR44757">
    <property type="entry name" value="DIGUANYLATE CYCLASE DGCP"/>
    <property type="match status" value="1"/>
</dbReference>
<evidence type="ECO:0000313" key="5">
    <source>
        <dbReference type="Proteomes" id="UP000595857"/>
    </source>
</evidence>
<sequence>MLTSARKTMPPLDYVSIIRSVYADGKTMLAGSLASAFAAMLTAYHAQSLPLVGISVLFIVLGLARFFNMQAFWNAAVGNEDAASAERWENRAVVLGALLALLHGSWCFVAMLIVREPYAELVSVSLTMAVMVGICARNFGLDRLVTIQMLMVILPLSLGLLLRFDVYHPLLAILLFVMLSGFRKLAAGIRDILLSAVHGRVEASRLAAELDIAITTLEHGLLMLDENGNVTLSNAKAKALLSRMDIAFAEGQTFNSILDFIGTSGVAPARSIERLSEIVSRRQSGKVTVPLSSGQYFEVTVSSRRSRSVLLLEDITERVTADERISFMARHDTLTGLPNRSHFNALAQEELSRRGARKLASALMVIDIDEFKHVNDSFGHVIGDELLRQVSDRLRHSLPAGTILARQGGDEFVALAPYDLDNPDRQEDVEHTLAAFETPFNLKGINLPVRVSIGLVVTTESDDELDELMTKADLALYGAKADGKARAQIFHAQMDIDYHYRQRLKADLRQAVADGALTLAFQPQLDIETRKIVSCEALARWTHPELGPVSPATFIPMAEEMGLISDITAFVVESATRECAQWAGPVGVAVNVSARDFRGLDLLTVVSRSLDRAGLPANRLEIEVTETAVIEERDLANSVLQGLADRGIVIALDDFGTGYSSLSYLNALPFNKLKIDRSFVADIGKDPRALLLLSNVARLGRDLDLTVVAEGVETEEQLELMQGMTRVQQVQGYFFSRPLPSRDIAELIARMNGGVESAQKAKRHRVVNGR</sequence>
<keyword evidence="1" id="KW-0472">Membrane</keyword>
<dbReference type="Gene3D" id="3.20.20.450">
    <property type="entry name" value="EAL domain"/>
    <property type="match status" value="1"/>
</dbReference>
<name>A0ABX7C4L2_9HYPH</name>
<dbReference type="SMART" id="SM00052">
    <property type="entry name" value="EAL"/>
    <property type="match status" value="1"/>
</dbReference>
<proteinExistence type="predicted"/>
<gene>
    <name evidence="4" type="ORF">JI748_15770</name>
</gene>
<dbReference type="Gene3D" id="3.30.450.20">
    <property type="entry name" value="PAS domain"/>
    <property type="match status" value="1"/>
</dbReference>
<evidence type="ECO:0000259" key="3">
    <source>
        <dbReference type="PROSITE" id="PS50887"/>
    </source>
</evidence>
<evidence type="ECO:0000313" key="4">
    <source>
        <dbReference type="EMBL" id="QQR39165.1"/>
    </source>
</evidence>
<feature type="domain" description="EAL" evidence="2">
    <location>
        <begin position="501"/>
        <end position="752"/>
    </location>
</feature>